<keyword evidence="2" id="KW-1185">Reference proteome</keyword>
<reference evidence="1" key="1">
    <citation type="submission" date="2022-09" db="EMBL/GenBank/DDBJ databases">
        <title>Complete genome sequence of Rossellomorea vietnamensis strain RL-WG62, a newly isolated PGPR with the potential for plant salinity stress alleviation.</title>
        <authorList>
            <person name="Ren L."/>
            <person name="Wang G."/>
            <person name="Hu H."/>
        </authorList>
    </citation>
    <scope>NUCLEOTIDE SEQUENCE</scope>
    <source>
        <strain evidence="1">RL-WG62</strain>
    </source>
</reference>
<evidence type="ECO:0000313" key="2">
    <source>
        <dbReference type="Proteomes" id="UP001064027"/>
    </source>
</evidence>
<dbReference type="EMBL" id="CP104558">
    <property type="protein sequence ID" value="UXH46417.1"/>
    <property type="molecule type" value="Genomic_DNA"/>
</dbReference>
<gene>
    <name evidence="1" type="ORF">N5C46_10360</name>
</gene>
<dbReference type="Proteomes" id="UP001064027">
    <property type="component" value="Chromosome"/>
</dbReference>
<accession>A0ACD4CD36</accession>
<proteinExistence type="predicted"/>
<sequence>MLKVILVDDEIQIRRGLNWKVDWEEEGFFIAGEASNGKEALQVIEEVMPDLVLTDVRMPVMDGMQLVKALSGKYPEIKVIVLSGYADFEYVRSSLVEGVKDYLLKPVDPEELTAALRKSKGEIEVEKQRRMETDRMNQFHAEEMREQYLLHLVKDEWAEKNISKERLSQLKLDVLVGEDTVVQFITVEIRSSDSEQVRDLFLPFKMLCRELSYKHEGIMSFYDTSYPNMIHFLCHHHSGGDQVPPFVQELQKNVRAYLNLETVIGLGKVVRGLSQLKNGYISALLSWSQSSADVMSQLIDGTSNKQTAEFTEDAEWKLSNSMEQGDFESFKKHLLITLAECDRQSVMSYSFAASRVLFMLGSMARKYDLYTDDLKKKMWNCQLGIWELTSRDRVKGELLDLARVIAEKVSETRHSSNGIAIVENVRRYMDRHYTNEISLTSLADQFHINSAYLSEMFKELIGQNFSDYLVNLRMEKARSLLMDEQLKVIEIAHLVGYSNSGYFSTVFKKRFGQKPLDYRKSMTEDKGEAR</sequence>
<protein>
    <submittedName>
        <fullName evidence="1">Response regulator</fullName>
    </submittedName>
</protein>
<evidence type="ECO:0000313" key="1">
    <source>
        <dbReference type="EMBL" id="UXH46417.1"/>
    </source>
</evidence>
<name>A0ACD4CD36_9BACI</name>
<organism evidence="1 2">
    <name type="scientific">Rossellomorea vietnamensis</name>
    <dbReference type="NCBI Taxonomy" id="218284"/>
    <lineage>
        <taxon>Bacteria</taxon>
        <taxon>Bacillati</taxon>
        <taxon>Bacillota</taxon>
        <taxon>Bacilli</taxon>
        <taxon>Bacillales</taxon>
        <taxon>Bacillaceae</taxon>
        <taxon>Rossellomorea</taxon>
    </lineage>
</organism>